<feature type="region of interest" description="Disordered" evidence="1">
    <location>
        <begin position="28"/>
        <end position="66"/>
    </location>
</feature>
<reference evidence="4" key="1">
    <citation type="submission" date="2021-06" db="EMBL/GenBank/DDBJ databases">
        <authorList>
            <person name="Kallberg Y."/>
            <person name="Tangrot J."/>
            <person name="Rosling A."/>
        </authorList>
    </citation>
    <scope>NUCLEOTIDE SEQUENCE</scope>
    <source>
        <strain evidence="4">AZ414A</strain>
    </source>
</reference>
<keyword evidence="2" id="KW-0812">Transmembrane</keyword>
<feature type="compositionally biased region" description="Polar residues" evidence="1">
    <location>
        <begin position="51"/>
        <end position="65"/>
    </location>
</feature>
<gene>
    <name evidence="4" type="ORF">DEBURN_LOCUS6422</name>
</gene>
<sequence>MKFTAKTFIFLAIFSLIVISAVAQIPSNTSTTTGNPSNTDNTGTPTDPSLTEGSASTGLPSTSGGTVNGVLILIGIPAFILYKRKKKRDGAHVLETAGNE</sequence>
<feature type="chain" id="PRO_5040474592" evidence="3">
    <location>
        <begin position="24"/>
        <end position="100"/>
    </location>
</feature>
<accession>A0A9N9ANE2</accession>
<keyword evidence="5" id="KW-1185">Reference proteome</keyword>
<keyword evidence="3" id="KW-0732">Signal</keyword>
<evidence type="ECO:0000313" key="5">
    <source>
        <dbReference type="Proteomes" id="UP000789706"/>
    </source>
</evidence>
<evidence type="ECO:0000313" key="4">
    <source>
        <dbReference type="EMBL" id="CAG8536991.1"/>
    </source>
</evidence>
<dbReference type="Proteomes" id="UP000789706">
    <property type="component" value="Unassembled WGS sequence"/>
</dbReference>
<dbReference type="EMBL" id="CAJVPK010000658">
    <property type="protein sequence ID" value="CAG8536991.1"/>
    <property type="molecule type" value="Genomic_DNA"/>
</dbReference>
<protein>
    <submittedName>
        <fullName evidence="4">2843_t:CDS:1</fullName>
    </submittedName>
</protein>
<name>A0A9N9ANE2_9GLOM</name>
<keyword evidence="2" id="KW-0472">Membrane</keyword>
<evidence type="ECO:0000256" key="1">
    <source>
        <dbReference type="SAM" id="MobiDB-lite"/>
    </source>
</evidence>
<dbReference type="AlphaFoldDB" id="A0A9N9ANE2"/>
<comment type="caution">
    <text evidence="4">The sequence shown here is derived from an EMBL/GenBank/DDBJ whole genome shotgun (WGS) entry which is preliminary data.</text>
</comment>
<feature type="transmembrane region" description="Helical" evidence="2">
    <location>
        <begin position="65"/>
        <end position="82"/>
    </location>
</feature>
<evidence type="ECO:0000256" key="3">
    <source>
        <dbReference type="SAM" id="SignalP"/>
    </source>
</evidence>
<proteinExistence type="predicted"/>
<feature type="compositionally biased region" description="Low complexity" evidence="1">
    <location>
        <begin position="28"/>
        <end position="49"/>
    </location>
</feature>
<evidence type="ECO:0000256" key="2">
    <source>
        <dbReference type="SAM" id="Phobius"/>
    </source>
</evidence>
<organism evidence="4 5">
    <name type="scientific">Diversispora eburnea</name>
    <dbReference type="NCBI Taxonomy" id="1213867"/>
    <lineage>
        <taxon>Eukaryota</taxon>
        <taxon>Fungi</taxon>
        <taxon>Fungi incertae sedis</taxon>
        <taxon>Mucoromycota</taxon>
        <taxon>Glomeromycotina</taxon>
        <taxon>Glomeromycetes</taxon>
        <taxon>Diversisporales</taxon>
        <taxon>Diversisporaceae</taxon>
        <taxon>Diversispora</taxon>
    </lineage>
</organism>
<feature type="signal peptide" evidence="3">
    <location>
        <begin position="1"/>
        <end position="23"/>
    </location>
</feature>
<keyword evidence="2" id="KW-1133">Transmembrane helix</keyword>